<dbReference type="VEuPathDB" id="FungiDB:MYCTH_2294124"/>
<proteinExistence type="predicted"/>
<keyword evidence="3" id="KW-1185">Reference proteome</keyword>
<sequence>MADRIPRNRRDLKRERHAIAIKIEREGYEVAMPCERCWNAKPRKRCVMMEGLNKCQNCVRMGKKCSSPNVTDAYRFLVVFLCSLGLLTVLVLSNLSEQEKVSKEIAETEALLAQMLSRLSRLRRL</sequence>
<keyword evidence="1" id="KW-1133">Transmembrane helix</keyword>
<keyword evidence="1" id="KW-0472">Membrane</keyword>
<gene>
    <name evidence="2" type="ORF">MYCTH_2294124</name>
</gene>
<dbReference type="InParanoid" id="G2PZT3"/>
<dbReference type="RefSeq" id="XP_003658403.1">
    <property type="nucleotide sequence ID" value="XM_003658355.1"/>
</dbReference>
<dbReference type="Proteomes" id="UP000007322">
    <property type="component" value="Chromosome 1"/>
</dbReference>
<keyword evidence="1" id="KW-0812">Transmembrane</keyword>
<evidence type="ECO:0000313" key="3">
    <source>
        <dbReference type="Proteomes" id="UP000007322"/>
    </source>
</evidence>
<dbReference type="KEGG" id="mtm:MYCTH_2294124"/>
<evidence type="ECO:0000313" key="2">
    <source>
        <dbReference type="EMBL" id="AEO53158.1"/>
    </source>
</evidence>
<dbReference type="OrthoDB" id="4353734at2759"/>
<organism evidence="2 3">
    <name type="scientific">Thermothelomyces thermophilus (strain ATCC 42464 / BCRC 31852 / DSM 1799)</name>
    <name type="common">Sporotrichum thermophile</name>
    <dbReference type="NCBI Taxonomy" id="573729"/>
    <lineage>
        <taxon>Eukaryota</taxon>
        <taxon>Fungi</taxon>
        <taxon>Dikarya</taxon>
        <taxon>Ascomycota</taxon>
        <taxon>Pezizomycotina</taxon>
        <taxon>Sordariomycetes</taxon>
        <taxon>Sordariomycetidae</taxon>
        <taxon>Sordariales</taxon>
        <taxon>Chaetomiaceae</taxon>
        <taxon>Thermothelomyces</taxon>
    </lineage>
</organism>
<reference evidence="2 3" key="1">
    <citation type="journal article" date="2011" name="Nat. Biotechnol.">
        <title>Comparative genomic analysis of the thermophilic biomass-degrading fungi Myceliophthora thermophila and Thielavia terrestris.</title>
        <authorList>
            <person name="Berka R.M."/>
            <person name="Grigoriev I.V."/>
            <person name="Otillar R."/>
            <person name="Salamov A."/>
            <person name="Grimwood J."/>
            <person name="Reid I."/>
            <person name="Ishmael N."/>
            <person name="John T."/>
            <person name="Darmond C."/>
            <person name="Moisan M.-C."/>
            <person name="Henrissat B."/>
            <person name="Coutinho P.M."/>
            <person name="Lombard V."/>
            <person name="Natvig D.O."/>
            <person name="Lindquist E."/>
            <person name="Schmutz J."/>
            <person name="Lucas S."/>
            <person name="Harris P."/>
            <person name="Powlowski J."/>
            <person name="Bellemare A."/>
            <person name="Taylor D."/>
            <person name="Butler G."/>
            <person name="de Vries R.P."/>
            <person name="Allijn I.E."/>
            <person name="van den Brink J."/>
            <person name="Ushinsky S."/>
            <person name="Storms R."/>
            <person name="Powell A.J."/>
            <person name="Paulsen I.T."/>
            <person name="Elbourne L.D.H."/>
            <person name="Baker S.E."/>
            <person name="Magnuson J."/>
            <person name="LaBoissiere S."/>
            <person name="Clutterbuck A.J."/>
            <person name="Martinez D."/>
            <person name="Wogulis M."/>
            <person name="de Leon A.L."/>
            <person name="Rey M.W."/>
            <person name="Tsang A."/>
        </authorList>
    </citation>
    <scope>NUCLEOTIDE SEQUENCE [LARGE SCALE GENOMIC DNA]</scope>
    <source>
        <strain evidence="3">ATCC 42464 / BCRC 31852 / DSM 1799</strain>
    </source>
</reference>
<dbReference type="GeneID" id="11509016"/>
<name>G2PZT3_THET4</name>
<protein>
    <submittedName>
        <fullName evidence="2">Uncharacterized protein</fullName>
    </submittedName>
</protein>
<dbReference type="AlphaFoldDB" id="G2PZT3"/>
<feature type="transmembrane region" description="Helical" evidence="1">
    <location>
        <begin position="73"/>
        <end position="92"/>
    </location>
</feature>
<evidence type="ECO:0000256" key="1">
    <source>
        <dbReference type="SAM" id="Phobius"/>
    </source>
</evidence>
<dbReference type="HOGENOM" id="CLU_1994175_0_0_1"/>
<accession>G2PZT3</accession>
<dbReference type="EMBL" id="CP003002">
    <property type="protein sequence ID" value="AEO53158.1"/>
    <property type="molecule type" value="Genomic_DNA"/>
</dbReference>